<protein>
    <submittedName>
        <fullName evidence="4">DinB family protein</fullName>
    </submittedName>
</protein>
<feature type="binding site" evidence="3">
    <location>
        <position position="136"/>
    </location>
    <ligand>
        <name>a divalent metal cation</name>
        <dbReference type="ChEBI" id="CHEBI:60240"/>
    </ligand>
</feature>
<comment type="similarity">
    <text evidence="1">Belongs to the DinB family.</text>
</comment>
<comment type="caution">
    <text evidence="4">The sequence shown here is derived from an EMBL/GenBank/DDBJ whole genome shotgun (WGS) entry which is preliminary data.</text>
</comment>
<dbReference type="PANTHER" id="PTHR37302:SF1">
    <property type="entry name" value="PROTEIN DINB"/>
    <property type="match status" value="1"/>
</dbReference>
<dbReference type="Proteomes" id="UP001301140">
    <property type="component" value="Unassembled WGS sequence"/>
</dbReference>
<evidence type="ECO:0000313" key="5">
    <source>
        <dbReference type="Proteomes" id="UP001301140"/>
    </source>
</evidence>
<name>A0AAP4D5D2_9PROT</name>
<gene>
    <name evidence="4" type="ORF">PZ740_09655</name>
</gene>
<organism evidence="4 5">
    <name type="scientific">Marinimicrococcus flavescens</name>
    <dbReference type="NCBI Taxonomy" id="3031815"/>
    <lineage>
        <taxon>Bacteria</taxon>
        <taxon>Pseudomonadati</taxon>
        <taxon>Pseudomonadota</taxon>
        <taxon>Alphaproteobacteria</taxon>
        <taxon>Geminicoccales</taxon>
        <taxon>Geminicoccaceae</taxon>
        <taxon>Marinimicrococcus</taxon>
    </lineage>
</organism>
<keyword evidence="2 3" id="KW-0479">Metal-binding</keyword>
<accession>A0AAP4D5D2</accession>
<evidence type="ECO:0000256" key="2">
    <source>
        <dbReference type="ARBA" id="ARBA00022723"/>
    </source>
</evidence>
<dbReference type="PANTHER" id="PTHR37302">
    <property type="entry name" value="SLR1116 PROTEIN"/>
    <property type="match status" value="1"/>
</dbReference>
<evidence type="ECO:0000256" key="3">
    <source>
        <dbReference type="PIRSR" id="PIRSR607837-1"/>
    </source>
</evidence>
<sequence length="172" mass="19387">MRKELFNRFAAYNAWANRRLLDACARLGEREWQAARPSFFGSIHRTLNHLMVGDRLWLARLEGESLTLSLDALLHEDLPGFRGAREALDARIVSFVDGVDEAGLDAVCRYRASSGEPFANRVVEILQHLFNHQTHHRGQVHGMLSATAVAPPPLDLVYFMRETPQAANSPRV</sequence>
<dbReference type="Gene3D" id="1.20.120.450">
    <property type="entry name" value="dinb family like domain"/>
    <property type="match status" value="1"/>
</dbReference>
<dbReference type="SUPFAM" id="SSF109854">
    <property type="entry name" value="DinB/YfiT-like putative metalloenzymes"/>
    <property type="match status" value="1"/>
</dbReference>
<dbReference type="AlphaFoldDB" id="A0AAP4D5D2"/>
<dbReference type="RefSeq" id="WP_327789060.1">
    <property type="nucleotide sequence ID" value="NZ_JARGEQ010000091.1"/>
</dbReference>
<evidence type="ECO:0000313" key="4">
    <source>
        <dbReference type="EMBL" id="MDF1586645.1"/>
    </source>
</evidence>
<dbReference type="EMBL" id="JARGEQ010000091">
    <property type="protein sequence ID" value="MDF1586645.1"/>
    <property type="molecule type" value="Genomic_DNA"/>
</dbReference>
<dbReference type="InterPro" id="IPR034660">
    <property type="entry name" value="DinB/YfiT-like"/>
</dbReference>
<dbReference type="InterPro" id="IPR007837">
    <property type="entry name" value="DinB"/>
</dbReference>
<dbReference type="Pfam" id="PF05163">
    <property type="entry name" value="DinB"/>
    <property type="match status" value="1"/>
</dbReference>
<evidence type="ECO:0000256" key="1">
    <source>
        <dbReference type="ARBA" id="ARBA00008635"/>
    </source>
</evidence>
<feature type="binding site" evidence="3">
    <location>
        <position position="49"/>
    </location>
    <ligand>
        <name>a divalent metal cation</name>
        <dbReference type="ChEBI" id="CHEBI:60240"/>
    </ligand>
</feature>
<feature type="binding site" evidence="3">
    <location>
        <position position="132"/>
    </location>
    <ligand>
        <name>a divalent metal cation</name>
        <dbReference type="ChEBI" id="CHEBI:60240"/>
    </ligand>
</feature>
<proteinExistence type="inferred from homology"/>
<dbReference type="GO" id="GO:0046872">
    <property type="term" value="F:metal ion binding"/>
    <property type="evidence" value="ECO:0007669"/>
    <property type="project" value="UniProtKB-KW"/>
</dbReference>
<reference evidence="4 5" key="1">
    <citation type="submission" date="2023-03" db="EMBL/GenBank/DDBJ databases">
        <title>YIM 152171 draft genome.</title>
        <authorList>
            <person name="Yang Z."/>
        </authorList>
    </citation>
    <scope>NUCLEOTIDE SEQUENCE [LARGE SCALE GENOMIC DNA]</scope>
    <source>
        <strain evidence="4 5">YIM 152171</strain>
    </source>
</reference>
<keyword evidence="5" id="KW-1185">Reference proteome</keyword>